<evidence type="ECO:0000259" key="1">
    <source>
        <dbReference type="Pfam" id="PF04993"/>
    </source>
</evidence>
<gene>
    <name evidence="2" type="ORF">ACFQ21_19670</name>
</gene>
<dbReference type="Pfam" id="PF04993">
    <property type="entry name" value="TfoX_N"/>
    <property type="match status" value="1"/>
</dbReference>
<protein>
    <submittedName>
        <fullName evidence="2">TfoX/Sxy family protein</fullName>
    </submittedName>
</protein>
<keyword evidence="3" id="KW-1185">Reference proteome</keyword>
<accession>A0ABW3K6A4</accession>
<name>A0ABW3K6A4_9BACT</name>
<dbReference type="Gene3D" id="3.30.1460.30">
    <property type="entry name" value="YgaC/TfoX-N like chaperone"/>
    <property type="match status" value="1"/>
</dbReference>
<evidence type="ECO:0000313" key="3">
    <source>
        <dbReference type="Proteomes" id="UP001597112"/>
    </source>
</evidence>
<dbReference type="Proteomes" id="UP001597112">
    <property type="component" value="Unassembled WGS sequence"/>
</dbReference>
<feature type="domain" description="TfoX N-terminal" evidence="1">
    <location>
        <begin position="24"/>
        <end position="102"/>
    </location>
</feature>
<evidence type="ECO:0000313" key="2">
    <source>
        <dbReference type="EMBL" id="MFD1001558.1"/>
    </source>
</evidence>
<reference evidence="3" key="1">
    <citation type="journal article" date="2019" name="Int. J. Syst. Evol. Microbiol.">
        <title>The Global Catalogue of Microorganisms (GCM) 10K type strain sequencing project: providing services to taxonomists for standard genome sequencing and annotation.</title>
        <authorList>
            <consortium name="The Broad Institute Genomics Platform"/>
            <consortium name="The Broad Institute Genome Sequencing Center for Infectious Disease"/>
            <person name="Wu L."/>
            <person name="Ma J."/>
        </authorList>
    </citation>
    <scope>NUCLEOTIDE SEQUENCE [LARGE SCALE GENOMIC DNA]</scope>
    <source>
        <strain evidence="3">CCUG 58938</strain>
    </source>
</reference>
<organism evidence="2 3">
    <name type="scientific">Ohtaekwangia kribbensis</name>
    <dbReference type="NCBI Taxonomy" id="688913"/>
    <lineage>
        <taxon>Bacteria</taxon>
        <taxon>Pseudomonadati</taxon>
        <taxon>Bacteroidota</taxon>
        <taxon>Cytophagia</taxon>
        <taxon>Cytophagales</taxon>
        <taxon>Fulvivirgaceae</taxon>
        <taxon>Ohtaekwangia</taxon>
    </lineage>
</organism>
<dbReference type="InterPro" id="IPR007076">
    <property type="entry name" value="TfoX_N"/>
</dbReference>
<dbReference type="RefSeq" id="WP_377581545.1">
    <property type="nucleotide sequence ID" value="NZ_JBHTKA010000007.1"/>
</dbReference>
<sequence>MPYDQHLLERVEKVFKKKKMKPVQKNMIGGLCFMVNDKMVVGVTNDSLMVRIDPELYPMALKKKGCRHMDFNGRTLKGFLLVESIGLRSDKDLLYWIELSLNFNPKAKAAKKKSTPAKNRKL</sequence>
<comment type="caution">
    <text evidence="2">The sequence shown here is derived from an EMBL/GenBank/DDBJ whole genome shotgun (WGS) entry which is preliminary data.</text>
</comment>
<proteinExistence type="predicted"/>
<dbReference type="SUPFAM" id="SSF159894">
    <property type="entry name" value="YgaC/TfoX-N like"/>
    <property type="match status" value="1"/>
</dbReference>
<dbReference type="EMBL" id="JBHTKA010000007">
    <property type="protein sequence ID" value="MFD1001558.1"/>
    <property type="molecule type" value="Genomic_DNA"/>
</dbReference>